<comment type="similarity">
    <text evidence="2">Belongs to the ABC transporter superfamily.</text>
</comment>
<dbReference type="GO" id="GO:0042626">
    <property type="term" value="F:ATPase-coupled transmembrane transporter activity"/>
    <property type="evidence" value="ECO:0007669"/>
    <property type="project" value="TreeGrafter"/>
</dbReference>
<keyword evidence="5" id="KW-0547">Nucleotide-binding</keyword>
<dbReference type="AlphaFoldDB" id="A0A3D8P180"/>
<keyword evidence="4" id="KW-1003">Cell membrane</keyword>
<reference evidence="10 11" key="1">
    <citation type="submission" date="2018-08" db="EMBL/GenBank/DDBJ databases">
        <title>Form III RuBisCO-mediated autotrophy in Thermodesulfobium bacteria.</title>
        <authorList>
            <person name="Toshchakov S.V."/>
            <person name="Kublanov I.V."/>
            <person name="Frolov E."/>
            <person name="Bonch-Osmolovskaya E.A."/>
            <person name="Tourova T.P."/>
            <person name="Chernych N.A."/>
            <person name="Lebedinsky A.V."/>
        </authorList>
    </citation>
    <scope>NUCLEOTIDE SEQUENCE [LARGE SCALE GENOMIC DNA]</scope>
    <source>
        <strain evidence="10 11">SR</strain>
    </source>
</reference>
<evidence type="ECO:0000256" key="6">
    <source>
        <dbReference type="ARBA" id="ARBA00022840"/>
    </source>
</evidence>
<name>A0A3D8P180_9THEO</name>
<dbReference type="Gene3D" id="3.40.50.300">
    <property type="entry name" value="P-loop containing nucleotide triphosphate hydrolases"/>
    <property type="match status" value="1"/>
</dbReference>
<proteinExistence type="inferred from homology"/>
<dbReference type="PROSITE" id="PS00211">
    <property type="entry name" value="ABC_TRANSPORTER_1"/>
    <property type="match status" value="1"/>
</dbReference>
<dbReference type="GO" id="GO:0005524">
    <property type="term" value="F:ATP binding"/>
    <property type="evidence" value="ECO:0007669"/>
    <property type="project" value="UniProtKB-KW"/>
</dbReference>
<keyword evidence="7" id="KW-1278">Translocase</keyword>
<evidence type="ECO:0000256" key="2">
    <source>
        <dbReference type="ARBA" id="ARBA00005417"/>
    </source>
</evidence>
<evidence type="ECO:0000256" key="3">
    <source>
        <dbReference type="ARBA" id="ARBA00022448"/>
    </source>
</evidence>
<comment type="subcellular location">
    <subcellularLocation>
        <location evidence="1">Cell membrane</location>
        <topology evidence="1">Peripheral membrane protein</topology>
    </subcellularLocation>
</comment>
<evidence type="ECO:0000256" key="5">
    <source>
        <dbReference type="ARBA" id="ARBA00022741"/>
    </source>
</evidence>
<dbReference type="OrthoDB" id="9814634at2"/>
<evidence type="ECO:0000256" key="8">
    <source>
        <dbReference type="ARBA" id="ARBA00023136"/>
    </source>
</evidence>
<dbReference type="PROSITE" id="PS50893">
    <property type="entry name" value="ABC_TRANSPORTER_2"/>
    <property type="match status" value="1"/>
</dbReference>
<organism evidence="10 11">
    <name type="scientific">Ammonifex thiophilus</name>
    <dbReference type="NCBI Taxonomy" id="444093"/>
    <lineage>
        <taxon>Bacteria</taxon>
        <taxon>Bacillati</taxon>
        <taxon>Bacillota</taxon>
        <taxon>Clostridia</taxon>
        <taxon>Thermoanaerobacterales</taxon>
        <taxon>Thermoanaerobacteraceae</taxon>
        <taxon>Ammonifex</taxon>
    </lineage>
</organism>
<comment type="caution">
    <text evidence="10">The sequence shown here is derived from an EMBL/GenBank/DDBJ whole genome shotgun (WGS) entry which is preliminary data.</text>
</comment>
<dbReference type="Proteomes" id="UP000256329">
    <property type="component" value="Unassembled WGS sequence"/>
</dbReference>
<keyword evidence="3" id="KW-0813">Transport</keyword>
<dbReference type="FunFam" id="3.40.50.300:FF:000224">
    <property type="entry name" value="Energy-coupling factor transporter ATP-binding protein EcfA"/>
    <property type="match status" value="1"/>
</dbReference>
<dbReference type="SMART" id="SM00382">
    <property type="entry name" value="AAA"/>
    <property type="match status" value="1"/>
</dbReference>
<keyword evidence="6 10" id="KW-0067">ATP-binding</keyword>
<dbReference type="InterPro" id="IPR003593">
    <property type="entry name" value="AAA+_ATPase"/>
</dbReference>
<evidence type="ECO:0000256" key="4">
    <source>
        <dbReference type="ARBA" id="ARBA00022475"/>
    </source>
</evidence>
<gene>
    <name evidence="10" type="ORF">DXX99_09955</name>
</gene>
<dbReference type="GO" id="GO:0043190">
    <property type="term" value="C:ATP-binding cassette (ABC) transporter complex"/>
    <property type="evidence" value="ECO:0007669"/>
    <property type="project" value="TreeGrafter"/>
</dbReference>
<dbReference type="InterPro" id="IPR003439">
    <property type="entry name" value="ABC_transporter-like_ATP-bd"/>
</dbReference>
<dbReference type="PANTHER" id="PTHR43553:SF27">
    <property type="entry name" value="ENERGY-COUPLING FACTOR TRANSPORTER ATP-BINDING PROTEIN ECFA2"/>
    <property type="match status" value="1"/>
</dbReference>
<dbReference type="GO" id="GO:0016887">
    <property type="term" value="F:ATP hydrolysis activity"/>
    <property type="evidence" value="ECO:0007669"/>
    <property type="project" value="InterPro"/>
</dbReference>
<keyword evidence="11" id="KW-1185">Reference proteome</keyword>
<evidence type="ECO:0000313" key="11">
    <source>
        <dbReference type="Proteomes" id="UP000256329"/>
    </source>
</evidence>
<dbReference type="Pfam" id="PF00005">
    <property type="entry name" value="ABC_tran"/>
    <property type="match status" value="1"/>
</dbReference>
<evidence type="ECO:0000259" key="9">
    <source>
        <dbReference type="PROSITE" id="PS50893"/>
    </source>
</evidence>
<keyword evidence="8" id="KW-0472">Membrane</keyword>
<evidence type="ECO:0000313" key="10">
    <source>
        <dbReference type="EMBL" id="RDV81159.1"/>
    </source>
</evidence>
<dbReference type="EMBL" id="QSLN01000024">
    <property type="protein sequence ID" value="RDV81159.1"/>
    <property type="molecule type" value="Genomic_DNA"/>
</dbReference>
<protein>
    <submittedName>
        <fullName evidence="10">ABC transporter ATP-binding protein</fullName>
    </submittedName>
</protein>
<dbReference type="InterPro" id="IPR015856">
    <property type="entry name" value="ABC_transpr_CbiO/EcfA_su"/>
</dbReference>
<evidence type="ECO:0000256" key="7">
    <source>
        <dbReference type="ARBA" id="ARBA00022967"/>
    </source>
</evidence>
<dbReference type="InterPro" id="IPR050095">
    <property type="entry name" value="ECF_ABC_transporter_ATP-bd"/>
</dbReference>
<dbReference type="SUPFAM" id="SSF52540">
    <property type="entry name" value="P-loop containing nucleoside triphosphate hydrolases"/>
    <property type="match status" value="1"/>
</dbReference>
<feature type="domain" description="ABC transporter" evidence="9">
    <location>
        <begin position="1"/>
        <end position="239"/>
    </location>
</feature>
<accession>A0A3D8P180</accession>
<dbReference type="CDD" id="cd03225">
    <property type="entry name" value="ABC_cobalt_CbiO_domain1"/>
    <property type="match status" value="1"/>
</dbReference>
<dbReference type="InterPro" id="IPR017871">
    <property type="entry name" value="ABC_transporter-like_CS"/>
</dbReference>
<sequence length="252" mass="28330">MRHVSYQYPTGETALEDISFEVKPGERLVLLGPNGSGKSTLLKLLAGLIFPSQGEVWAFGEPLTPALLNEPERAYAFRRRVGLVLQNVEAQLFCPTVWDEVAFGPLHLGWEREQIEERVDETLKLMQLESLRERFPHRLSGGEKKKVALASVLVTDPEVLLLDEPTANLDPRSQKWLLRFLTQLAGQGKTVIMATHELHLLPYLADRIAILGDDHRLWFVGAPEEVLRDRGLLLRAHLMLEEGQAFGGWLGG</sequence>
<dbReference type="InterPro" id="IPR027417">
    <property type="entry name" value="P-loop_NTPase"/>
</dbReference>
<evidence type="ECO:0000256" key="1">
    <source>
        <dbReference type="ARBA" id="ARBA00004202"/>
    </source>
</evidence>
<dbReference type="PANTHER" id="PTHR43553">
    <property type="entry name" value="HEAVY METAL TRANSPORTER"/>
    <property type="match status" value="1"/>
</dbReference>